<proteinExistence type="predicted"/>
<keyword evidence="2" id="KW-1185">Reference proteome</keyword>
<name>A0AAV0WV30_9HEMI</name>
<gene>
    <name evidence="1" type="ORF">MEUPH1_LOCUS14934</name>
</gene>
<sequence length="76" mass="9173">MEENEKLDEYYKLKSKKKPFPKYVQLQMIAEIKMAKIKTGKKDRRQYYLLSTYDVLSVAEEKFLIHKQNAADEKIR</sequence>
<dbReference type="EMBL" id="CARXXK010000002">
    <property type="protein sequence ID" value="CAI6359533.1"/>
    <property type="molecule type" value="Genomic_DNA"/>
</dbReference>
<organism evidence="1 2">
    <name type="scientific">Macrosiphum euphorbiae</name>
    <name type="common">potato aphid</name>
    <dbReference type="NCBI Taxonomy" id="13131"/>
    <lineage>
        <taxon>Eukaryota</taxon>
        <taxon>Metazoa</taxon>
        <taxon>Ecdysozoa</taxon>
        <taxon>Arthropoda</taxon>
        <taxon>Hexapoda</taxon>
        <taxon>Insecta</taxon>
        <taxon>Pterygota</taxon>
        <taxon>Neoptera</taxon>
        <taxon>Paraneoptera</taxon>
        <taxon>Hemiptera</taxon>
        <taxon>Sternorrhyncha</taxon>
        <taxon>Aphidomorpha</taxon>
        <taxon>Aphidoidea</taxon>
        <taxon>Aphididae</taxon>
        <taxon>Macrosiphini</taxon>
        <taxon>Macrosiphum</taxon>
    </lineage>
</organism>
<comment type="caution">
    <text evidence="1">The sequence shown here is derived from an EMBL/GenBank/DDBJ whole genome shotgun (WGS) entry which is preliminary data.</text>
</comment>
<protein>
    <submittedName>
        <fullName evidence="1">Uncharacterized protein</fullName>
    </submittedName>
</protein>
<dbReference type="AlphaFoldDB" id="A0AAV0WV30"/>
<accession>A0AAV0WV30</accession>
<evidence type="ECO:0000313" key="2">
    <source>
        <dbReference type="Proteomes" id="UP001160148"/>
    </source>
</evidence>
<dbReference type="Proteomes" id="UP001160148">
    <property type="component" value="Unassembled WGS sequence"/>
</dbReference>
<reference evidence="1 2" key="1">
    <citation type="submission" date="2023-01" db="EMBL/GenBank/DDBJ databases">
        <authorList>
            <person name="Whitehead M."/>
        </authorList>
    </citation>
    <scope>NUCLEOTIDE SEQUENCE [LARGE SCALE GENOMIC DNA]</scope>
</reference>
<evidence type="ECO:0000313" key="1">
    <source>
        <dbReference type="EMBL" id="CAI6359533.1"/>
    </source>
</evidence>